<protein>
    <submittedName>
        <fullName evidence="6">Patatin-like phospholipase family protein</fullName>
    </submittedName>
</protein>
<dbReference type="CDD" id="cd07209">
    <property type="entry name" value="Pat_hypo_Ecoli_Z1214_like"/>
    <property type="match status" value="1"/>
</dbReference>
<feature type="short sequence motif" description="GXSXG" evidence="4">
    <location>
        <begin position="49"/>
        <end position="53"/>
    </location>
</feature>
<reference evidence="6 7" key="1">
    <citation type="submission" date="2021-12" db="EMBL/GenBank/DDBJ databases">
        <title>Discovery of the Pendulisporaceae a myxobacterial family with distinct sporulation behavior and unique specialized metabolism.</title>
        <authorList>
            <person name="Garcia R."/>
            <person name="Popoff A."/>
            <person name="Bader C.D."/>
            <person name="Loehr J."/>
            <person name="Walesch S."/>
            <person name="Walt C."/>
            <person name="Boldt J."/>
            <person name="Bunk B."/>
            <person name="Haeckl F.J.F.P.J."/>
            <person name="Gunesch A.P."/>
            <person name="Birkelbach J."/>
            <person name="Nuebel U."/>
            <person name="Pietschmann T."/>
            <person name="Bach T."/>
            <person name="Mueller R."/>
        </authorList>
    </citation>
    <scope>NUCLEOTIDE SEQUENCE [LARGE SCALE GENOMIC DNA]</scope>
    <source>
        <strain evidence="6 7">MSr12523</strain>
    </source>
</reference>
<name>A0ABZ2K8F9_9BACT</name>
<dbReference type="InterPro" id="IPR050301">
    <property type="entry name" value="NTE"/>
</dbReference>
<keyword evidence="7" id="KW-1185">Reference proteome</keyword>
<dbReference type="InterPro" id="IPR016035">
    <property type="entry name" value="Acyl_Trfase/lysoPLipase"/>
</dbReference>
<evidence type="ECO:0000256" key="3">
    <source>
        <dbReference type="ARBA" id="ARBA00023098"/>
    </source>
</evidence>
<keyword evidence="1 4" id="KW-0378">Hydrolase</keyword>
<dbReference type="Pfam" id="PF01734">
    <property type="entry name" value="Patatin"/>
    <property type="match status" value="1"/>
</dbReference>
<evidence type="ECO:0000313" key="7">
    <source>
        <dbReference type="Proteomes" id="UP001379533"/>
    </source>
</evidence>
<gene>
    <name evidence="6" type="ORF">LZC95_46275</name>
</gene>
<dbReference type="PROSITE" id="PS51635">
    <property type="entry name" value="PNPLA"/>
    <property type="match status" value="1"/>
</dbReference>
<organism evidence="6 7">
    <name type="scientific">Pendulispora brunnea</name>
    <dbReference type="NCBI Taxonomy" id="2905690"/>
    <lineage>
        <taxon>Bacteria</taxon>
        <taxon>Pseudomonadati</taxon>
        <taxon>Myxococcota</taxon>
        <taxon>Myxococcia</taxon>
        <taxon>Myxococcales</taxon>
        <taxon>Sorangiineae</taxon>
        <taxon>Pendulisporaceae</taxon>
        <taxon>Pendulispora</taxon>
    </lineage>
</organism>
<sequence length="416" mass="45427">MTGKTRRRVAMILSGGGARGAYEVGVLWYIFDELTRIRGGPPKIDILCGTSVGAINACYLAAHLGDPVLGLRRLVDLWTELQLPRVLGFGMRQVLNLPRLLLGGAGDGHGIFDVRPMADLVTREISWRAVSRCLRRRQLLALSVSCTEVSRGRTVVFMQTSPHLVIPETAPPRTLFRAVHVGPHHALASAAIPLLFPPVRIDRELYLDGGLRQNTPIAPALRLGATHIFAIGASSEVRGVVTNEGPPKNTETPAAAFLLGKVLNAFLLDHIDVDIELLTRINHVVLDGTNTFGPEFLEQLNATAARRGAPPCKYVHCLNVRPSENMGRLASDFVRRGRYRGDPFVTKRVLSLLDFGVGDEADLASYLLFDGQFARQLIEMGRADARARRDELLEFFEGDGASADESDEVSVDSNAS</sequence>
<evidence type="ECO:0000256" key="2">
    <source>
        <dbReference type="ARBA" id="ARBA00022963"/>
    </source>
</evidence>
<accession>A0ABZ2K8F9</accession>
<proteinExistence type="predicted"/>
<dbReference type="Proteomes" id="UP001379533">
    <property type="component" value="Chromosome"/>
</dbReference>
<feature type="active site" description="Nucleophile" evidence="4">
    <location>
        <position position="51"/>
    </location>
</feature>
<keyword evidence="3 4" id="KW-0443">Lipid metabolism</keyword>
<keyword evidence="2 4" id="KW-0442">Lipid degradation</keyword>
<evidence type="ECO:0000259" key="5">
    <source>
        <dbReference type="PROSITE" id="PS51635"/>
    </source>
</evidence>
<dbReference type="RefSeq" id="WP_394844450.1">
    <property type="nucleotide sequence ID" value="NZ_CP089982.1"/>
</dbReference>
<evidence type="ECO:0000256" key="1">
    <source>
        <dbReference type="ARBA" id="ARBA00022801"/>
    </source>
</evidence>
<dbReference type="PANTHER" id="PTHR14226">
    <property type="entry name" value="NEUROPATHY TARGET ESTERASE/SWISS CHEESE D.MELANOGASTER"/>
    <property type="match status" value="1"/>
</dbReference>
<evidence type="ECO:0000256" key="4">
    <source>
        <dbReference type="PROSITE-ProRule" id="PRU01161"/>
    </source>
</evidence>
<dbReference type="SUPFAM" id="SSF52151">
    <property type="entry name" value="FabD/lysophospholipase-like"/>
    <property type="match status" value="1"/>
</dbReference>
<dbReference type="Gene3D" id="3.40.1090.10">
    <property type="entry name" value="Cytosolic phospholipase A2 catalytic domain"/>
    <property type="match status" value="2"/>
</dbReference>
<feature type="short sequence motif" description="DGA/G" evidence="4">
    <location>
        <begin position="208"/>
        <end position="210"/>
    </location>
</feature>
<dbReference type="EMBL" id="CP089982">
    <property type="protein sequence ID" value="WXA93850.1"/>
    <property type="molecule type" value="Genomic_DNA"/>
</dbReference>
<dbReference type="PANTHER" id="PTHR14226:SF57">
    <property type="entry name" value="BLR7027 PROTEIN"/>
    <property type="match status" value="1"/>
</dbReference>
<dbReference type="InterPro" id="IPR002641">
    <property type="entry name" value="PNPLA_dom"/>
</dbReference>
<feature type="short sequence motif" description="GXGXXG" evidence="4">
    <location>
        <begin position="15"/>
        <end position="20"/>
    </location>
</feature>
<evidence type="ECO:0000313" key="6">
    <source>
        <dbReference type="EMBL" id="WXA93850.1"/>
    </source>
</evidence>
<feature type="domain" description="PNPLA" evidence="5">
    <location>
        <begin position="11"/>
        <end position="221"/>
    </location>
</feature>
<feature type="active site" description="Proton acceptor" evidence="4">
    <location>
        <position position="208"/>
    </location>
</feature>